<evidence type="ECO:0000256" key="8">
    <source>
        <dbReference type="ARBA" id="ARBA00023235"/>
    </source>
</evidence>
<evidence type="ECO:0000256" key="4">
    <source>
        <dbReference type="ARBA" id="ARBA00009667"/>
    </source>
</evidence>
<protein>
    <recommendedName>
        <fullName evidence="9 11">1-(5-phosphoribosyl)-5-[(5-phosphoribosylamino)methylideneamino] imidazole-4-carboxamide isomerase</fullName>
        <ecNumber evidence="9 11">5.3.1.16</ecNumber>
    </recommendedName>
    <alternativeName>
        <fullName evidence="9">Phosphoribosylformimino-5-aminoimidazole carboxamide ribotide isomerase</fullName>
    </alternativeName>
</protein>
<evidence type="ECO:0000256" key="11">
    <source>
        <dbReference type="RuleBase" id="RU003658"/>
    </source>
</evidence>
<keyword evidence="5 9" id="KW-0963">Cytoplasm</keyword>
<keyword evidence="8 9" id="KW-0413">Isomerase</keyword>
<feature type="active site" description="Proton acceptor" evidence="9">
    <location>
        <position position="8"/>
    </location>
</feature>
<organism evidence="12 13">
    <name type="scientific">Zunongwangia endophytica</name>
    <dbReference type="NCBI Taxonomy" id="1808945"/>
    <lineage>
        <taxon>Bacteria</taxon>
        <taxon>Pseudomonadati</taxon>
        <taxon>Bacteroidota</taxon>
        <taxon>Flavobacteriia</taxon>
        <taxon>Flavobacteriales</taxon>
        <taxon>Flavobacteriaceae</taxon>
        <taxon>Zunongwangia</taxon>
    </lineage>
</organism>
<keyword evidence="7 9" id="KW-0368">Histidine biosynthesis</keyword>
<dbReference type="EC" id="5.3.1.16" evidence="9 11"/>
<proteinExistence type="inferred from homology"/>
<feature type="active site" description="Proton donor" evidence="9">
    <location>
        <position position="130"/>
    </location>
</feature>
<evidence type="ECO:0000256" key="9">
    <source>
        <dbReference type="HAMAP-Rule" id="MF_01014"/>
    </source>
</evidence>
<gene>
    <name evidence="9 12" type="primary">hisA</name>
    <name evidence="12" type="ORF">ACFOS1_01085</name>
</gene>
<dbReference type="CDD" id="cd04732">
    <property type="entry name" value="HisA"/>
    <property type="match status" value="1"/>
</dbReference>
<keyword evidence="13" id="KW-1185">Reference proteome</keyword>
<reference evidence="13" key="1">
    <citation type="journal article" date="2019" name="Int. J. Syst. Evol. Microbiol.">
        <title>The Global Catalogue of Microorganisms (GCM) 10K type strain sequencing project: providing services to taxonomists for standard genome sequencing and annotation.</title>
        <authorList>
            <consortium name="The Broad Institute Genomics Platform"/>
            <consortium name="The Broad Institute Genome Sequencing Center for Infectious Disease"/>
            <person name="Wu L."/>
            <person name="Ma J."/>
        </authorList>
    </citation>
    <scope>NUCLEOTIDE SEQUENCE [LARGE SCALE GENOMIC DNA]</scope>
    <source>
        <strain evidence="13">CECT 9128</strain>
    </source>
</reference>
<dbReference type="PANTHER" id="PTHR43090">
    <property type="entry name" value="1-(5-PHOSPHORIBOSYL)-5-[(5-PHOSPHORIBOSYLAMINO)METHYLIDENEAMINO] IMIDAZOLE-4-CARBOXAMIDE ISOMERASE"/>
    <property type="match status" value="1"/>
</dbReference>
<evidence type="ECO:0000313" key="12">
    <source>
        <dbReference type="EMBL" id="MFC4025987.1"/>
    </source>
</evidence>
<keyword evidence="6 9" id="KW-0028">Amino-acid biosynthesis</keyword>
<comment type="catalytic activity">
    <reaction evidence="1 9 11">
        <text>1-(5-phospho-beta-D-ribosyl)-5-[(5-phospho-beta-D-ribosylamino)methylideneamino]imidazole-4-carboxamide = 5-[(5-phospho-1-deoxy-D-ribulos-1-ylimino)methylamino]-1-(5-phospho-beta-D-ribosyl)imidazole-4-carboxamide</text>
        <dbReference type="Rhea" id="RHEA:15469"/>
        <dbReference type="ChEBI" id="CHEBI:58435"/>
        <dbReference type="ChEBI" id="CHEBI:58525"/>
        <dbReference type="EC" id="5.3.1.16"/>
    </reaction>
</comment>
<dbReference type="HAMAP" id="MF_01014">
    <property type="entry name" value="HisA"/>
    <property type="match status" value="1"/>
</dbReference>
<dbReference type="InterPro" id="IPR023016">
    <property type="entry name" value="HisA/PriA"/>
</dbReference>
<dbReference type="InterPro" id="IPR011060">
    <property type="entry name" value="RibuloseP-bd_barrel"/>
</dbReference>
<comment type="subcellular location">
    <subcellularLocation>
        <location evidence="2 9 11">Cytoplasm</location>
    </subcellularLocation>
</comment>
<dbReference type="InterPro" id="IPR013785">
    <property type="entry name" value="Aldolase_TIM"/>
</dbReference>
<dbReference type="PANTHER" id="PTHR43090:SF2">
    <property type="entry name" value="1-(5-PHOSPHORIBOSYL)-5-[(5-PHOSPHORIBOSYLAMINO)METHYLIDENEAMINO] IMIDAZOLE-4-CARBOXAMIDE ISOMERASE"/>
    <property type="match status" value="1"/>
</dbReference>
<dbReference type="SUPFAM" id="SSF51366">
    <property type="entry name" value="Ribulose-phoshate binding barrel"/>
    <property type="match status" value="1"/>
</dbReference>
<evidence type="ECO:0000256" key="7">
    <source>
        <dbReference type="ARBA" id="ARBA00023102"/>
    </source>
</evidence>
<dbReference type="Gene3D" id="3.20.20.70">
    <property type="entry name" value="Aldolase class I"/>
    <property type="match status" value="1"/>
</dbReference>
<dbReference type="EMBL" id="JBHSAS010000002">
    <property type="protein sequence ID" value="MFC4025987.1"/>
    <property type="molecule type" value="Genomic_DNA"/>
</dbReference>
<comment type="pathway">
    <text evidence="3 9 11">Amino-acid biosynthesis; L-histidine biosynthesis; L-histidine from 5-phospho-alpha-D-ribose 1-diphosphate: step 4/9.</text>
</comment>
<comment type="caution">
    <text evidence="12">The sequence shown here is derived from an EMBL/GenBank/DDBJ whole genome shotgun (WGS) entry which is preliminary data.</text>
</comment>
<comment type="similarity">
    <text evidence="4 9 10">Belongs to the HisA/HisF family.</text>
</comment>
<evidence type="ECO:0000256" key="10">
    <source>
        <dbReference type="RuleBase" id="RU003657"/>
    </source>
</evidence>
<sequence>MRLIPAIDIIDGKCVRLSKGDYNTKKIYNENPLEVAKSFEDHGIQHLHLVDLDGAKSKHIVNHKILEAIASKTNLSVDFGGGLKTDKDLEIAFECGAKQITGGSIAVKDPEIFNSWLQKFGSTKIILGADANNEKVAVSGWQEESDLELLPFIKEYHKNGVSYVICTDISKDGMLQGPAFELYERILEENPDLKLIASGGISKFDELLELAELGCEGTIIGKAIYEGRIQLKQLETYILNDGR</sequence>
<name>A0ABV8H1J3_9FLAO</name>
<evidence type="ECO:0000256" key="1">
    <source>
        <dbReference type="ARBA" id="ARBA00000901"/>
    </source>
</evidence>
<dbReference type="InterPro" id="IPR006062">
    <property type="entry name" value="His_biosynth"/>
</dbReference>
<evidence type="ECO:0000313" key="13">
    <source>
        <dbReference type="Proteomes" id="UP001595793"/>
    </source>
</evidence>
<dbReference type="GO" id="GO:0003949">
    <property type="term" value="F:1-(5-phosphoribosyl)-5-[(5-phosphoribosylamino)methylideneamino]imidazole-4-carboxamide isomerase activity"/>
    <property type="evidence" value="ECO:0007669"/>
    <property type="project" value="UniProtKB-EC"/>
</dbReference>
<accession>A0ABV8H1J3</accession>
<dbReference type="RefSeq" id="WP_290232689.1">
    <property type="nucleotide sequence ID" value="NZ_JAUFPZ010000002.1"/>
</dbReference>
<evidence type="ECO:0000256" key="5">
    <source>
        <dbReference type="ARBA" id="ARBA00022490"/>
    </source>
</evidence>
<evidence type="ECO:0000256" key="3">
    <source>
        <dbReference type="ARBA" id="ARBA00005133"/>
    </source>
</evidence>
<evidence type="ECO:0000256" key="6">
    <source>
        <dbReference type="ARBA" id="ARBA00022605"/>
    </source>
</evidence>
<evidence type="ECO:0000256" key="2">
    <source>
        <dbReference type="ARBA" id="ARBA00004496"/>
    </source>
</evidence>
<dbReference type="Proteomes" id="UP001595793">
    <property type="component" value="Unassembled WGS sequence"/>
</dbReference>
<dbReference type="Pfam" id="PF00977">
    <property type="entry name" value="His_biosynth"/>
    <property type="match status" value="1"/>
</dbReference>
<dbReference type="NCBIfam" id="TIGR00007">
    <property type="entry name" value="1-(5-phosphoribosyl)-5-[(5-phosphoribosylamino)methylideneamino]imidazole-4-carboxamide isomerase"/>
    <property type="match status" value="1"/>
</dbReference>
<dbReference type="InterPro" id="IPR006063">
    <property type="entry name" value="HisA_bact_arch"/>
</dbReference>
<dbReference type="InterPro" id="IPR044524">
    <property type="entry name" value="Isoase_HisA-like"/>
</dbReference>